<evidence type="ECO:0000313" key="2">
    <source>
        <dbReference type="EMBL" id="CAK7921964.1"/>
    </source>
</evidence>
<dbReference type="PROSITE" id="PS50896">
    <property type="entry name" value="LISH"/>
    <property type="match status" value="1"/>
</dbReference>
<dbReference type="InterPro" id="IPR006594">
    <property type="entry name" value="LisH"/>
</dbReference>
<sequence length="956" mass="108336">MHTSELVYVIPPYLLNTSLGASLQKKLAILDSKLAQLNCVSSSSRYYNVNFNKQDASKLPSDSKQFSSDPVLNQIVRDKLIYKLSAMGVVGVENPMKKLEEDEDYLFEIYSNTLLVDYADSSTMGTPLLGPKDGDEEYGTDGNDHDIGTGDDDEDHERAIANEMEELKTSKAKNLFNSTKLGEVNLDTISQYEEELLGKNSAWLAQRLQPKYSTKQYKKFMACPLKALLARVKADESSQAKSTPSFIEINDEFFQYPLPVTWVPLISSKYENYLTSKLGLSIDIDRGFSNISFLYNRKSKESDSKHKNKFTNFISDKSVSPSSGVFYYEIEIQQECTDATNYKPIILTNDESVSSLNSMHVCVGFTKRFSNVDFGTSHPNSNASMANIRSGGGAGGSTRTEIDLEHVKNDVDSFIYGCNGDYHQQKKPSEDSTVTEKSLASDDIENFLASQPGVLRGSFAVNFEDSLFYNSEKNPESLQRAAVLHMRRLSVNRQHLEDLDSGKLDLGVPLTTHLEKGAKNGAHDSRNKDSYHTDIIGCGINFYDKSMFYTLNGILVKIITKEDLSTSNPLSENMFFDAEVDLPKAMEKVKRMNDPNFSVSDLKSVYPIIGFKLASDLKEGGNNTINEGGTTSTIIKTNLGFKEFKFNVNNYIRNFRNEFQNSLYVSLLEKIEFYEWQRKQNGKNSSNIEASILNVDDSNIMNDLIKEYLSHEGYLKSFKSFDADLKNLQKEIGGDDEIKQEENETKNFINSSWEVLDKSEANNRQIIKGHICRGEFDLAMKFLTLNYPHLLYGDIGEKSIVFDLKLLKFVGMIKNYLEMNESSNVDETTNTTKPLATIKSEVFLQLFNFGKDLKKEYEHNVRNLESLKLVSSLFLMDNNTSLEHLPGAREFIENYTEKVNLLADEINRKILISLGFKIPTLQAIFDRVDKNIEKLSLKYCDDKFMLVNFEKDYIDL</sequence>
<dbReference type="Proteomes" id="UP001497600">
    <property type="component" value="Chromosome H"/>
</dbReference>
<gene>
    <name evidence="2" type="ORF">CAAN4_H21066</name>
</gene>
<accession>A0ABP0EQM1</accession>
<dbReference type="Gene3D" id="2.60.120.920">
    <property type="match status" value="1"/>
</dbReference>
<dbReference type="EMBL" id="OZ004260">
    <property type="protein sequence ID" value="CAK7921964.1"/>
    <property type="molecule type" value="Genomic_DNA"/>
</dbReference>
<name>A0ABP0EQM1_9ASCO</name>
<dbReference type="PANTHER" id="PTHR12864">
    <property type="entry name" value="RAN BINDING PROTEIN 9-RELATED"/>
    <property type="match status" value="1"/>
</dbReference>
<keyword evidence="3" id="KW-1185">Reference proteome</keyword>
<protein>
    <recommendedName>
        <fullName evidence="4">LisH domain-containing protein</fullName>
    </recommendedName>
</protein>
<feature type="region of interest" description="Disordered" evidence="1">
    <location>
        <begin position="128"/>
        <end position="152"/>
    </location>
</feature>
<reference evidence="2 3" key="1">
    <citation type="submission" date="2024-01" db="EMBL/GenBank/DDBJ databases">
        <authorList>
            <consortium name="Genoscope - CEA"/>
            <person name="William W."/>
        </authorList>
    </citation>
    <scope>NUCLEOTIDE SEQUENCE [LARGE SCALE GENOMIC DNA]</scope>
    <source>
        <strain evidence="2 3">29B2s-10</strain>
    </source>
</reference>
<evidence type="ECO:0000256" key="1">
    <source>
        <dbReference type="SAM" id="MobiDB-lite"/>
    </source>
</evidence>
<evidence type="ECO:0000313" key="3">
    <source>
        <dbReference type="Proteomes" id="UP001497600"/>
    </source>
</evidence>
<organism evidence="2 3">
    <name type="scientific">[Candida] anglica</name>
    <dbReference type="NCBI Taxonomy" id="148631"/>
    <lineage>
        <taxon>Eukaryota</taxon>
        <taxon>Fungi</taxon>
        <taxon>Dikarya</taxon>
        <taxon>Ascomycota</taxon>
        <taxon>Saccharomycotina</taxon>
        <taxon>Pichiomycetes</taxon>
        <taxon>Debaryomycetaceae</taxon>
        <taxon>Kurtzmaniella</taxon>
    </lineage>
</organism>
<dbReference type="InterPro" id="IPR043136">
    <property type="entry name" value="B30.2/SPRY_sf"/>
</dbReference>
<evidence type="ECO:0008006" key="4">
    <source>
        <dbReference type="Google" id="ProtNLM"/>
    </source>
</evidence>
<dbReference type="InterPro" id="IPR050618">
    <property type="entry name" value="Ubq-SigPath_Reg"/>
</dbReference>
<proteinExistence type="predicted"/>